<dbReference type="GO" id="GO:0016504">
    <property type="term" value="F:peptidase activator activity"/>
    <property type="evidence" value="ECO:0007669"/>
    <property type="project" value="InterPro"/>
</dbReference>
<accession>A0A6A5C5U9</accession>
<keyword evidence="4" id="KW-0234">DNA repair</keyword>
<organism evidence="7 8">
    <name type="scientific">Naegleria fowleri</name>
    <name type="common">Brain eating amoeba</name>
    <dbReference type="NCBI Taxonomy" id="5763"/>
    <lineage>
        <taxon>Eukaryota</taxon>
        <taxon>Discoba</taxon>
        <taxon>Heterolobosea</taxon>
        <taxon>Tetramitia</taxon>
        <taxon>Eutetramitia</taxon>
        <taxon>Vahlkampfiidae</taxon>
        <taxon>Naegleria</taxon>
    </lineage>
</organism>
<sequence length="1783" mass="206693">MLHKFLLHQPAFAKQEMMEEIPRLKNKILKGFQSALDLSRSELKNSEEESCFFHTLNESISLFNKYISLEYSFSIEERIEILDLTLPFLVEEKFGGIGFIEIRTKIAELLYTLLKQRKVVSGMQNSPSMKAITCWKRLYELIRQSFFKKQRQVDYGVPSNPELFIKYGLSLIKAICKLRNFFPTTATKEILDTFTGRMSVYHTEYYISLCCLCLFLPTSFRAVDYLQGKCNYWIDHLIELWNSTTSNSPLIEVNFFSLFYRMSRDRCGDIQIFQPHLDDIFSEILRCMDVPVKITVSALSNKMGVKLSVENQDDNSVSRLYRLASSTGADPPEACNLFWSDSPKGIALKYAAQLCVYLLDFPETLQFLSQLVHSVDDQFLWNSNLIAFMHELIRALTKRLKREQASTSTMQLSPKVVDEIVDMVFSVSKAILFSEDVEIWIVDIEVMKHLCFIRPKRIIASIFEIIQNSLQNFSKANQISTTIELLNVVLIPLLSRCDEVPEIREYLSQVLMTIVLNIEITDNMKAIRAYEFLSRVFQLVPIIESSNANETPSAVSLFEDFAIEFVNRTLEFLSNVTYTDLSKNYYRVMISVSLFFQQLSPRLHKLCFQKIVLYLTTNFLPDCSKQFRDLIHYASSYYCDHYNPMTIVISELVPKVIRSDNNMTDKELSYYLKIVGKSFKNNNNAIHHANIVRQIIDVHLNRMKKEVDLSIITAIGKLVRHYIESLTTVYLLEKRSVPFSTWNSSSFMKTNHFLHWGKLVDLNSETEIEAKWHIPRSEELIEAGLIYDICMDLIMTKLDNRCIDETDDLLTTLTLLRYVMKGSSMMLDEIPENAEQSTKFFSTIASSKYSRLDIAKKLSLILKEFTSRMNTSTLTEHKSTDNTDIITSLIDLIQICIVYRRMNYTSTRENTTQLWNAIKMYYFKSLNRKHHYPRAAVLDRILILYKWREALQRTKCCLHEKYFSEVHATLLNDLFHLATTSEYENIREKAKICFFKISNLFKRSHRKLLDPYISTCISTLTDPSCTNKYQVIGCIEFLSSLNVIKTICRSWLQVSRCFHTLFLCSTDDHEVLSKIHIVIALYASLFFEIPILNDESSKLYKITVHNLATLLERNSMSWNYQVVIMKILKMLVWQDPKSEHDTFPHEYLRLIAKCMISENTNLRMLSLSTMNRVLLQLKPHQPFQILNNSDTIKSLIEHRVDACSCSAMIDKPYHYATGYLSDVNGVLSFLPNELKVYDYSMQLQPSSFYISLEVIQRLMNDTAWWKQFFDYATDGDTSTTPTFRMQMAFFFKGLCQVIGPKIIDIFNTFWDSILSISNDDPSLDFVIRMSSEIFTGCVRGSKHWQAQVRRKLFGLLLPKLERMVGLSSHNSCNLIVSHALAHCVRDLDYRRNKELIDFLISSLDLGNADTLLQTKILNLTFHVLANCGAIKHWYQHLVDYKLIPFLRHTHFSIRELIGSTIGLGFLDKYHFRISSDVGSCQEKDPYLVSILQTFASQLDNPQSEEQFEYVCSVFVECVIRTMIRAPNILTPYLSSIFTILLSNINNSHSNEMTLQASIVCAKIATIINRQAVDSIYTLSLNTIQQTPLHKSDSTDTWKGMTLLSFIGNFTFKNQFYIFKYDESYQTLCDAYLSCLLKDKNMLIRQLASDMLCPLLKIMPNKMLLTFSKLFLTQAKALLDSSTTQKKDEDPVYVGLGLSSIVKAFSHSYDIPTFLPNVMEHLARMNKFSTGVQGQLLQQIIRETFDIFFRLQQSIDRWEQNKTKFTQQQLEYVSEVLYSPSHYA</sequence>
<keyword evidence="3" id="KW-0227">DNA damage</keyword>
<dbReference type="GO" id="GO:0006281">
    <property type="term" value="P:DNA repair"/>
    <property type="evidence" value="ECO:0007669"/>
    <property type="project" value="UniProtKB-KW"/>
</dbReference>
<evidence type="ECO:0000259" key="6">
    <source>
        <dbReference type="Pfam" id="PF16507"/>
    </source>
</evidence>
<dbReference type="GO" id="GO:0070628">
    <property type="term" value="F:proteasome binding"/>
    <property type="evidence" value="ECO:0007669"/>
    <property type="project" value="InterPro"/>
</dbReference>
<keyword evidence="8" id="KW-1185">Reference proteome</keyword>
<dbReference type="EMBL" id="VFQX01000016">
    <property type="protein sequence ID" value="KAF0981230.1"/>
    <property type="molecule type" value="Genomic_DNA"/>
</dbReference>
<dbReference type="SUPFAM" id="SSF48371">
    <property type="entry name" value="ARM repeat"/>
    <property type="match status" value="2"/>
</dbReference>
<feature type="domain" description="Proteasome activator complex subunit 4 C-terminal" evidence="5">
    <location>
        <begin position="1695"/>
        <end position="1783"/>
    </location>
</feature>
<evidence type="ECO:0000256" key="3">
    <source>
        <dbReference type="ARBA" id="ARBA00022763"/>
    </source>
</evidence>
<comment type="similarity">
    <text evidence="1">Belongs to the BLM10 family.</text>
</comment>
<protein>
    <submittedName>
        <fullName evidence="7">Uncharacterized protein</fullName>
    </submittedName>
</protein>
<evidence type="ECO:0000256" key="4">
    <source>
        <dbReference type="ARBA" id="ARBA00023204"/>
    </source>
</evidence>
<evidence type="ECO:0000313" key="7">
    <source>
        <dbReference type="EMBL" id="KAF0981230.1"/>
    </source>
</evidence>
<dbReference type="Pfam" id="PF16507">
    <property type="entry name" value="HEAT_PSME4_mid"/>
    <property type="match status" value="1"/>
</dbReference>
<dbReference type="OMA" id="HANIVRQ"/>
<dbReference type="InterPro" id="IPR035309">
    <property type="entry name" value="PSME4"/>
</dbReference>
<proteinExistence type="inferred from homology"/>
<dbReference type="GO" id="GO:0010499">
    <property type="term" value="P:proteasomal ubiquitin-independent protein catabolic process"/>
    <property type="evidence" value="ECO:0007669"/>
    <property type="project" value="TreeGrafter"/>
</dbReference>
<evidence type="ECO:0000256" key="1">
    <source>
        <dbReference type="ARBA" id="ARBA00005739"/>
    </source>
</evidence>
<dbReference type="GeneID" id="68120233"/>
<evidence type="ECO:0000256" key="2">
    <source>
        <dbReference type="ARBA" id="ARBA00022737"/>
    </source>
</evidence>
<feature type="domain" description="Proteasome activator Blm10 middle HEAT repeats region" evidence="6">
    <location>
        <begin position="551"/>
        <end position="827"/>
    </location>
</feature>
<dbReference type="RefSeq" id="XP_044565943.1">
    <property type="nucleotide sequence ID" value="XM_044703602.1"/>
</dbReference>
<dbReference type="PANTHER" id="PTHR32170:SF3">
    <property type="entry name" value="PROTEASOME ACTIVATOR COMPLEX SUBUNIT 4"/>
    <property type="match status" value="1"/>
</dbReference>
<dbReference type="GO" id="GO:0005634">
    <property type="term" value="C:nucleus"/>
    <property type="evidence" value="ECO:0007669"/>
    <property type="project" value="UniProtKB-SubCell"/>
</dbReference>
<evidence type="ECO:0000313" key="8">
    <source>
        <dbReference type="Proteomes" id="UP000444721"/>
    </source>
</evidence>
<reference evidence="7 8" key="1">
    <citation type="journal article" date="2019" name="Sci. Rep.">
        <title>Nanopore sequencing improves the draft genome of the human pathogenic amoeba Naegleria fowleri.</title>
        <authorList>
            <person name="Liechti N."/>
            <person name="Schurch N."/>
            <person name="Bruggmann R."/>
            <person name="Wittwer M."/>
        </authorList>
    </citation>
    <scope>NUCLEOTIDE SEQUENCE [LARGE SCALE GENOMIC DNA]</scope>
    <source>
        <strain evidence="7 8">ATCC 30894</strain>
    </source>
</reference>
<comment type="caution">
    <text evidence="7">The sequence shown here is derived from an EMBL/GenBank/DDBJ whole genome shotgun (WGS) entry which is preliminary data.</text>
</comment>
<name>A0A6A5C5U9_NAEFO</name>
<dbReference type="Pfam" id="PF11919">
    <property type="entry name" value="PSME4_C"/>
    <property type="match status" value="1"/>
</dbReference>
<dbReference type="VEuPathDB" id="AmoebaDB:NfTy_078640"/>
<dbReference type="VEuPathDB" id="AmoebaDB:FDP41_013018"/>
<dbReference type="VEuPathDB" id="AmoebaDB:NF0098700"/>
<dbReference type="OrthoDB" id="17907at2759"/>
<dbReference type="GO" id="GO:0005829">
    <property type="term" value="C:cytosol"/>
    <property type="evidence" value="ECO:0007669"/>
    <property type="project" value="TreeGrafter"/>
</dbReference>
<dbReference type="Proteomes" id="UP000444721">
    <property type="component" value="Unassembled WGS sequence"/>
</dbReference>
<gene>
    <name evidence="7" type="ORF">FDP41_013018</name>
</gene>
<keyword evidence="2" id="KW-0677">Repeat</keyword>
<dbReference type="InterPro" id="IPR016024">
    <property type="entry name" value="ARM-type_fold"/>
</dbReference>
<evidence type="ECO:0000259" key="5">
    <source>
        <dbReference type="Pfam" id="PF11919"/>
    </source>
</evidence>
<dbReference type="PANTHER" id="PTHR32170">
    <property type="entry name" value="PROTEASOME ACTIVATOR COMPLEX SUBUNIT 4"/>
    <property type="match status" value="1"/>
</dbReference>
<dbReference type="InterPro" id="IPR032430">
    <property type="entry name" value="Blm10_mid"/>
</dbReference>
<dbReference type="InterPro" id="IPR021843">
    <property type="entry name" value="PSME4_C"/>
</dbReference>